<protein>
    <recommendedName>
        <fullName evidence="8">Mitochondrial import inner membrane translocase subunit Tim21</fullName>
    </recommendedName>
</protein>
<evidence type="ECO:0000256" key="9">
    <source>
        <dbReference type="SAM" id="MobiDB-lite"/>
    </source>
</evidence>
<reference evidence="10" key="1">
    <citation type="journal article" date="2021" name="Sci. Rep.">
        <title>Diploid genomic architecture of Nitzschia inconspicua, an elite biomass production diatom.</title>
        <authorList>
            <person name="Oliver A."/>
            <person name="Podell S."/>
            <person name="Pinowska A."/>
            <person name="Traller J.C."/>
            <person name="Smith S.R."/>
            <person name="McClure R."/>
            <person name="Beliaev A."/>
            <person name="Bohutskyi P."/>
            <person name="Hill E.A."/>
            <person name="Rabines A."/>
            <person name="Zheng H."/>
            <person name="Allen L.Z."/>
            <person name="Kuo A."/>
            <person name="Grigoriev I.V."/>
            <person name="Allen A.E."/>
            <person name="Hazlebeck D."/>
            <person name="Allen E.E."/>
        </authorList>
    </citation>
    <scope>NUCLEOTIDE SEQUENCE</scope>
    <source>
        <strain evidence="10">Hildebrandi</strain>
    </source>
</reference>
<dbReference type="Proteomes" id="UP000693970">
    <property type="component" value="Unassembled WGS sequence"/>
</dbReference>
<name>A0A9K3K6S5_9STRA</name>
<dbReference type="EMBL" id="JAGRRH010000061">
    <property type="protein sequence ID" value="KAG7338267.1"/>
    <property type="molecule type" value="Genomic_DNA"/>
</dbReference>
<feature type="compositionally biased region" description="Basic and acidic residues" evidence="9">
    <location>
        <begin position="89"/>
        <end position="107"/>
    </location>
</feature>
<proteinExistence type="inferred from homology"/>
<keyword evidence="5" id="KW-1133">Transmembrane helix</keyword>
<evidence type="ECO:0000256" key="7">
    <source>
        <dbReference type="ARBA" id="ARBA00023136"/>
    </source>
</evidence>
<dbReference type="GO" id="GO:0030150">
    <property type="term" value="P:protein import into mitochondrial matrix"/>
    <property type="evidence" value="ECO:0007669"/>
    <property type="project" value="UniProtKB-UniRule"/>
</dbReference>
<evidence type="ECO:0000256" key="4">
    <source>
        <dbReference type="ARBA" id="ARBA00022946"/>
    </source>
</evidence>
<evidence type="ECO:0000256" key="3">
    <source>
        <dbReference type="ARBA" id="ARBA00022692"/>
    </source>
</evidence>
<keyword evidence="8" id="KW-0999">Mitochondrion inner membrane</keyword>
<keyword evidence="7" id="KW-0472">Membrane</keyword>
<keyword evidence="3" id="KW-0812">Transmembrane</keyword>
<keyword evidence="8" id="KW-0653">Protein transport</keyword>
<feature type="region of interest" description="Disordered" evidence="9">
    <location>
        <begin position="82"/>
        <end position="113"/>
    </location>
</feature>
<dbReference type="PANTHER" id="PTHR13032:SF6">
    <property type="entry name" value="MITOCHONDRIAL IMPORT INNER MEMBRANE TRANSLOCASE SUBUNIT TIM21"/>
    <property type="match status" value="1"/>
</dbReference>
<evidence type="ECO:0000256" key="6">
    <source>
        <dbReference type="ARBA" id="ARBA00023128"/>
    </source>
</evidence>
<evidence type="ECO:0000313" key="12">
    <source>
        <dbReference type="Proteomes" id="UP000693970"/>
    </source>
</evidence>
<accession>A0A9K3K6S5</accession>
<comment type="subcellular location">
    <subcellularLocation>
        <location evidence="8">Mitochondrion inner membrane</location>
        <topology evidence="8">Single-pass membrane protein</topology>
    </subcellularLocation>
    <subcellularLocation>
        <location evidence="1">Mitochondrion membrane</location>
        <topology evidence="1">Single-pass membrane protein</topology>
    </subcellularLocation>
</comment>
<evidence type="ECO:0000256" key="2">
    <source>
        <dbReference type="ARBA" id="ARBA00010867"/>
    </source>
</evidence>
<sequence>MSLRQISTSSLWMIRRTTTPTLTTPLFDHVGTRLQSTSALVFRRHYTAHARTTLSSLKGWTSALPNRWIVPPLASPAWRRALSSQANNEKQEPDKKKDGTGTDKDNNDDTTSEIVLTPGEKVVAATRLSMWLGILAFASVCAYYIGKELLPTKMSPNTVFNGASKVIKEDYQVQRQYGEKLKFYGKDHGGHREGRRNFIEHTEYTSEEDGSKRTRVRFNMEGQFASAFCFAEVSNQYDDYVYILVQDKQTGRVLTVKDNRAAITAQRLAGGNQQTADAMKQLLGGGSGKQ</sequence>
<keyword evidence="8" id="KW-0813">Transport</keyword>
<comment type="caution">
    <text evidence="10">The sequence shown here is derived from an EMBL/GenBank/DDBJ whole genome shotgun (WGS) entry which is preliminary data.</text>
</comment>
<evidence type="ECO:0000313" key="10">
    <source>
        <dbReference type="EMBL" id="KAG7338267.1"/>
    </source>
</evidence>
<keyword evidence="12" id="KW-1185">Reference proteome</keyword>
<comment type="subunit">
    <text evidence="8">Component of the TIM23 complex.</text>
</comment>
<dbReference type="GO" id="GO:0005744">
    <property type="term" value="C:TIM23 mitochondrial import inner membrane translocase complex"/>
    <property type="evidence" value="ECO:0007669"/>
    <property type="project" value="UniProtKB-UniRule"/>
</dbReference>
<comment type="similarity">
    <text evidence="2 8">Belongs to the TIM21 family.</text>
</comment>
<organism evidence="10 12">
    <name type="scientific">Nitzschia inconspicua</name>
    <dbReference type="NCBI Taxonomy" id="303405"/>
    <lineage>
        <taxon>Eukaryota</taxon>
        <taxon>Sar</taxon>
        <taxon>Stramenopiles</taxon>
        <taxon>Ochrophyta</taxon>
        <taxon>Bacillariophyta</taxon>
        <taxon>Bacillariophyceae</taxon>
        <taxon>Bacillariophycidae</taxon>
        <taxon>Bacillariales</taxon>
        <taxon>Bacillariaceae</taxon>
        <taxon>Nitzschia</taxon>
    </lineage>
</organism>
<dbReference type="PANTHER" id="PTHR13032">
    <property type="entry name" value="MITOCHONDRIAL IMPORT INNER MEMBRANE TRANSLOCASE SUBUNIT TIM21"/>
    <property type="match status" value="1"/>
</dbReference>
<dbReference type="Pfam" id="PF08294">
    <property type="entry name" value="TIM21"/>
    <property type="match status" value="1"/>
</dbReference>
<evidence type="ECO:0000256" key="5">
    <source>
        <dbReference type="ARBA" id="ARBA00022989"/>
    </source>
</evidence>
<keyword evidence="6 8" id="KW-0496">Mitochondrion</keyword>
<reference evidence="10" key="2">
    <citation type="submission" date="2021-04" db="EMBL/GenBank/DDBJ databases">
        <authorList>
            <person name="Podell S."/>
        </authorList>
    </citation>
    <scope>NUCLEOTIDE SEQUENCE</scope>
    <source>
        <strain evidence="10">Hildebrandi</strain>
    </source>
</reference>
<dbReference type="InterPro" id="IPR013261">
    <property type="entry name" value="Tim21"/>
</dbReference>
<dbReference type="EMBL" id="JAGRRH010000014">
    <property type="protein sequence ID" value="KAG7358187.1"/>
    <property type="molecule type" value="Genomic_DNA"/>
</dbReference>
<evidence type="ECO:0000256" key="1">
    <source>
        <dbReference type="ARBA" id="ARBA00004304"/>
    </source>
</evidence>
<keyword evidence="8" id="KW-0811">Translocation</keyword>
<keyword evidence="4" id="KW-0809">Transit peptide</keyword>
<gene>
    <name evidence="11" type="ORF">IV203_014774</name>
    <name evidence="10" type="ORF">IV203_020282</name>
</gene>
<evidence type="ECO:0000256" key="8">
    <source>
        <dbReference type="RuleBase" id="RU367142"/>
    </source>
</evidence>
<comment type="function">
    <text evidence="8">Essential component of the TIM23 complex, a complex that mediates the translocation of transit peptide-containing proteins across the mitochondrial inner membrane.</text>
</comment>
<dbReference type="OrthoDB" id="436405at2759"/>
<dbReference type="AlphaFoldDB" id="A0A9K3K6S5"/>
<evidence type="ECO:0000313" key="11">
    <source>
        <dbReference type="EMBL" id="KAG7358187.1"/>
    </source>
</evidence>